<accession>W5S5X7</accession>
<sequence length="220" mass="25623">MEFVCVVASHLSSSFRVEFLKQTLLSALFGLKAERIIVSCSGLLPTIPEDERITILHHSEKKSQFSHIQSVLHLIQPKDTVVFIDDDDMFLPKSRKILESIIETGMQCGEGFSFLSVESDHKINSYGWEQICQMEEIKGDEYLFQLDFPGTFCSGEKLFEYFSQGVRRLCWEESEKMDDEYLPGEEDCVFMQYFINPVSKSNKTFGPWVFHREHMLQRDY</sequence>
<protein>
    <submittedName>
        <fullName evidence="1">Uncharacterized protein</fullName>
    </submittedName>
</protein>
<dbReference type="EMBL" id="KF740664">
    <property type="protein sequence ID" value="AHH01697.1"/>
    <property type="molecule type" value="Genomic_DNA"/>
</dbReference>
<keyword evidence="2" id="KW-1185">Reference proteome</keyword>
<evidence type="ECO:0000313" key="1">
    <source>
        <dbReference type="EMBL" id="AHH01697.1"/>
    </source>
</evidence>
<dbReference type="GeneID" id="18266158"/>
<dbReference type="KEGG" id="vg:18266158"/>
<gene>
    <name evidence="1" type="ORF">pv_130</name>
</gene>
<name>W5S5X7_9VIRU</name>
<reference evidence="1 2" key="1">
    <citation type="journal article" date="2014" name="Proc. Natl. Acad. Sci. U.S.A.">
        <title>Thirty-thousand-year-old distant relative of giant icosahedral DNA viruses with a pandoravirus morphology.</title>
        <authorList>
            <person name="Legendre M."/>
            <person name="Bartoli J."/>
            <person name="Shmakova L."/>
            <person name="Jeudy S."/>
            <person name="Labadie K."/>
            <person name="Adrait A."/>
            <person name="Lescot M."/>
            <person name="Poirot O."/>
            <person name="Bertaux L."/>
            <person name="Bruley C."/>
            <person name="Coute Y."/>
            <person name="Rivkina E."/>
            <person name="Abergel C."/>
            <person name="Claverie J.M."/>
        </authorList>
    </citation>
    <scope>NUCLEOTIDE SEQUENCE [LARGE SCALE GENOMIC DNA]</scope>
    <source>
        <strain evidence="1">P1084-T</strain>
    </source>
</reference>
<proteinExistence type="predicted"/>
<evidence type="ECO:0000313" key="2">
    <source>
        <dbReference type="Proteomes" id="UP000202176"/>
    </source>
</evidence>
<dbReference type="RefSeq" id="YP_009001032.1">
    <property type="nucleotide sequence ID" value="NC_023423.1"/>
</dbReference>
<dbReference type="Proteomes" id="UP000202176">
    <property type="component" value="Segment"/>
</dbReference>
<organism evidence="1 2">
    <name type="scientific">Pithovirus sibericum</name>
    <dbReference type="NCBI Taxonomy" id="1450746"/>
    <lineage>
        <taxon>Viruses</taxon>
        <taxon>Pithoviruses</taxon>
        <taxon>Orthopithovirinae</taxon>
        <taxon>Alphapithovirus</taxon>
        <taxon>Alphapithovirus sibericum</taxon>
    </lineage>
</organism>